<dbReference type="Proteomes" id="UP001056120">
    <property type="component" value="Linkage Group LG08"/>
</dbReference>
<organism evidence="1 2">
    <name type="scientific">Smallanthus sonchifolius</name>
    <dbReference type="NCBI Taxonomy" id="185202"/>
    <lineage>
        <taxon>Eukaryota</taxon>
        <taxon>Viridiplantae</taxon>
        <taxon>Streptophyta</taxon>
        <taxon>Embryophyta</taxon>
        <taxon>Tracheophyta</taxon>
        <taxon>Spermatophyta</taxon>
        <taxon>Magnoliopsida</taxon>
        <taxon>eudicotyledons</taxon>
        <taxon>Gunneridae</taxon>
        <taxon>Pentapetalae</taxon>
        <taxon>asterids</taxon>
        <taxon>campanulids</taxon>
        <taxon>Asterales</taxon>
        <taxon>Asteraceae</taxon>
        <taxon>Asteroideae</taxon>
        <taxon>Heliantheae alliance</taxon>
        <taxon>Millerieae</taxon>
        <taxon>Smallanthus</taxon>
    </lineage>
</organism>
<accession>A0ACB9IDZ0</accession>
<evidence type="ECO:0000313" key="1">
    <source>
        <dbReference type="EMBL" id="KAI3805758.1"/>
    </source>
</evidence>
<reference evidence="1 2" key="2">
    <citation type="journal article" date="2022" name="Mol. Ecol. Resour.">
        <title>The genomes of chicory, endive, great burdock and yacon provide insights into Asteraceae paleo-polyploidization history and plant inulin production.</title>
        <authorList>
            <person name="Fan W."/>
            <person name="Wang S."/>
            <person name="Wang H."/>
            <person name="Wang A."/>
            <person name="Jiang F."/>
            <person name="Liu H."/>
            <person name="Zhao H."/>
            <person name="Xu D."/>
            <person name="Zhang Y."/>
        </authorList>
    </citation>
    <scope>NUCLEOTIDE SEQUENCE [LARGE SCALE GENOMIC DNA]</scope>
    <source>
        <strain evidence="2">cv. Yunnan</strain>
        <tissue evidence="1">Leaves</tissue>
    </source>
</reference>
<evidence type="ECO:0000313" key="2">
    <source>
        <dbReference type="Proteomes" id="UP001056120"/>
    </source>
</evidence>
<dbReference type="EMBL" id="CM042025">
    <property type="protein sequence ID" value="KAI3805758.1"/>
    <property type="molecule type" value="Genomic_DNA"/>
</dbReference>
<sequence>MASEITEDEDSYFITNKEAQKDKIRQLLKRQKNQYNSSSSSTSSSSYSLLSTGATLSSSRSSFDNRQSQKLLNLMKKGSRSLRRLFEMEHTSLGNHFEFYSGSPETKTIPLWGSDSDDAVHDDPWLGIIKFDRGFVQEPEEHQEQKKEEHDESLFRKDKLTRKKSFNKLPSFYKFRFRFRFRLRLKLRIRFCYREKKKKYVSRS</sequence>
<protein>
    <submittedName>
        <fullName evidence="1">Uncharacterized protein</fullName>
    </submittedName>
</protein>
<reference evidence="2" key="1">
    <citation type="journal article" date="2022" name="Mol. Ecol. Resour.">
        <title>The genomes of chicory, endive, great burdock and yacon provide insights into Asteraceae palaeo-polyploidization history and plant inulin production.</title>
        <authorList>
            <person name="Fan W."/>
            <person name="Wang S."/>
            <person name="Wang H."/>
            <person name="Wang A."/>
            <person name="Jiang F."/>
            <person name="Liu H."/>
            <person name="Zhao H."/>
            <person name="Xu D."/>
            <person name="Zhang Y."/>
        </authorList>
    </citation>
    <scope>NUCLEOTIDE SEQUENCE [LARGE SCALE GENOMIC DNA]</scope>
    <source>
        <strain evidence="2">cv. Yunnan</strain>
    </source>
</reference>
<keyword evidence="2" id="KW-1185">Reference proteome</keyword>
<name>A0ACB9IDZ0_9ASTR</name>
<comment type="caution">
    <text evidence="1">The sequence shown here is derived from an EMBL/GenBank/DDBJ whole genome shotgun (WGS) entry which is preliminary data.</text>
</comment>
<proteinExistence type="predicted"/>
<gene>
    <name evidence="1" type="ORF">L1987_21643</name>
</gene>